<accession>A0A2U2PFU1</accession>
<keyword evidence="6" id="KW-1185">Reference proteome</keyword>
<dbReference type="PANTHER" id="PTHR46796">
    <property type="entry name" value="HTH-TYPE TRANSCRIPTIONAL ACTIVATOR RHAS-RELATED"/>
    <property type="match status" value="1"/>
</dbReference>
<dbReference type="Gene3D" id="1.10.10.60">
    <property type="entry name" value="Homeodomain-like"/>
    <property type="match status" value="1"/>
</dbReference>
<dbReference type="RefSeq" id="WP_109416249.1">
    <property type="nucleotide sequence ID" value="NZ_QEAS01000010.1"/>
</dbReference>
<reference evidence="5 6" key="1">
    <citation type="submission" date="2018-04" db="EMBL/GenBank/DDBJ databases">
        <title>Pedobacter chongqingensis sp. nov., isolated from a rottenly hemp rope.</title>
        <authorList>
            <person name="Cai Y."/>
        </authorList>
    </citation>
    <scope>NUCLEOTIDE SEQUENCE [LARGE SCALE GENOMIC DNA]</scope>
    <source>
        <strain evidence="5 6">FJ4-8</strain>
    </source>
</reference>
<dbReference type="PANTHER" id="PTHR46796:SF13">
    <property type="entry name" value="HTH-TYPE TRANSCRIPTIONAL ACTIVATOR RHAS"/>
    <property type="match status" value="1"/>
</dbReference>
<evidence type="ECO:0000259" key="4">
    <source>
        <dbReference type="PROSITE" id="PS01124"/>
    </source>
</evidence>
<dbReference type="AlphaFoldDB" id="A0A2U2PFU1"/>
<proteinExistence type="predicted"/>
<sequence>MPINFFKFITLKNIEGPGHLNLTPSSGAEKYIEAFYVFSCHQQKGPQLLFNDGFPALIFAPRKDDFFRICINGTDSFEVEAAWVCSGVMKNIYVDYPYDVEELIVVRFKPFAFYKLFGISPGVFRNKPVLSLTELNGCESFMFIDKVYEAAGFRSRISAIESLVSSMLTNFEYPILLNETIDYINEKKGAITVQQVIKQLGSGMSYKWLERNFKSYMGISPKKYISLQRFLHAYIDFMSPESYSLMEIAVRHGYSDHNHFLKDFKQFSGVSPGTYLSRGNRS</sequence>
<gene>
    <name evidence="5" type="ORF">DDR33_13100</name>
</gene>
<keyword evidence="2" id="KW-0238">DNA-binding</keyword>
<organism evidence="5 6">
    <name type="scientific">Pararcticibacter amylolyticus</name>
    <dbReference type="NCBI Taxonomy" id="2173175"/>
    <lineage>
        <taxon>Bacteria</taxon>
        <taxon>Pseudomonadati</taxon>
        <taxon>Bacteroidota</taxon>
        <taxon>Sphingobacteriia</taxon>
        <taxon>Sphingobacteriales</taxon>
        <taxon>Sphingobacteriaceae</taxon>
        <taxon>Pararcticibacter</taxon>
    </lineage>
</organism>
<dbReference type="EMBL" id="QEAS01000010">
    <property type="protein sequence ID" value="PWG80132.1"/>
    <property type="molecule type" value="Genomic_DNA"/>
</dbReference>
<dbReference type="Pfam" id="PF20240">
    <property type="entry name" value="DUF6597"/>
    <property type="match status" value="1"/>
</dbReference>
<dbReference type="InterPro" id="IPR046532">
    <property type="entry name" value="DUF6597"/>
</dbReference>
<evidence type="ECO:0000256" key="1">
    <source>
        <dbReference type="ARBA" id="ARBA00023015"/>
    </source>
</evidence>
<dbReference type="GO" id="GO:0003700">
    <property type="term" value="F:DNA-binding transcription factor activity"/>
    <property type="evidence" value="ECO:0007669"/>
    <property type="project" value="InterPro"/>
</dbReference>
<evidence type="ECO:0000313" key="5">
    <source>
        <dbReference type="EMBL" id="PWG80132.1"/>
    </source>
</evidence>
<feature type="domain" description="HTH araC/xylS-type" evidence="4">
    <location>
        <begin position="203"/>
        <end position="278"/>
    </location>
</feature>
<dbReference type="SMART" id="SM00342">
    <property type="entry name" value="HTH_ARAC"/>
    <property type="match status" value="1"/>
</dbReference>
<protein>
    <recommendedName>
        <fullName evidence="4">HTH araC/xylS-type domain-containing protein</fullName>
    </recommendedName>
</protein>
<dbReference type="Pfam" id="PF12833">
    <property type="entry name" value="HTH_18"/>
    <property type="match status" value="1"/>
</dbReference>
<dbReference type="PROSITE" id="PS01124">
    <property type="entry name" value="HTH_ARAC_FAMILY_2"/>
    <property type="match status" value="1"/>
</dbReference>
<dbReference type="SUPFAM" id="SSF46689">
    <property type="entry name" value="Homeodomain-like"/>
    <property type="match status" value="1"/>
</dbReference>
<evidence type="ECO:0000256" key="3">
    <source>
        <dbReference type="ARBA" id="ARBA00023163"/>
    </source>
</evidence>
<dbReference type="InterPro" id="IPR050204">
    <property type="entry name" value="AraC_XylS_family_regulators"/>
</dbReference>
<name>A0A2U2PFU1_9SPHI</name>
<evidence type="ECO:0000313" key="6">
    <source>
        <dbReference type="Proteomes" id="UP000245647"/>
    </source>
</evidence>
<dbReference type="Proteomes" id="UP000245647">
    <property type="component" value="Unassembled WGS sequence"/>
</dbReference>
<keyword evidence="1" id="KW-0805">Transcription regulation</keyword>
<dbReference type="GO" id="GO:0043565">
    <property type="term" value="F:sequence-specific DNA binding"/>
    <property type="evidence" value="ECO:0007669"/>
    <property type="project" value="InterPro"/>
</dbReference>
<evidence type="ECO:0000256" key="2">
    <source>
        <dbReference type="ARBA" id="ARBA00023125"/>
    </source>
</evidence>
<dbReference type="InterPro" id="IPR009057">
    <property type="entry name" value="Homeodomain-like_sf"/>
</dbReference>
<dbReference type="OrthoDB" id="323290at2"/>
<comment type="caution">
    <text evidence="5">The sequence shown here is derived from an EMBL/GenBank/DDBJ whole genome shotgun (WGS) entry which is preliminary data.</text>
</comment>
<keyword evidence="3" id="KW-0804">Transcription</keyword>
<dbReference type="InterPro" id="IPR018060">
    <property type="entry name" value="HTH_AraC"/>
</dbReference>